<feature type="domain" description="UspA" evidence="2">
    <location>
        <begin position="157"/>
        <end position="225"/>
    </location>
</feature>
<gene>
    <name evidence="3" type="ORF">BDK88_0470</name>
</gene>
<evidence type="ECO:0000313" key="3">
    <source>
        <dbReference type="EMBL" id="RZV11590.1"/>
    </source>
</evidence>
<comment type="caution">
    <text evidence="3">The sequence shown here is derived from an EMBL/GenBank/DDBJ whole genome shotgun (WGS) entry which is preliminary data.</text>
</comment>
<dbReference type="AlphaFoldDB" id="A0A482YEY5"/>
<sequence length="245" mass="26315">MTRVLVPLAILEGESVSTGLPTLLATMDVTVLGYHVLPEQTPPDQARLQYEDRATEALVDLEAAFKTAGGSADHRLVFTHDRDRTVERIADDTAADAYAITGTTGPVDRLLVMLTGDVAVDRITSFATELIGDREIGVTLLLATDDEPRGRTVLERTVASLAERGIDVEPELAVDEPPLEALLAAAAGHDAIVMGEQAPSLRSFLLGEDAERIAAESVGPVLVVREHRDETASGEKQRQSESLER</sequence>
<dbReference type="SUPFAM" id="SSF52402">
    <property type="entry name" value="Adenine nucleotide alpha hydrolases-like"/>
    <property type="match status" value="1"/>
</dbReference>
<dbReference type="InterPro" id="IPR006016">
    <property type="entry name" value="UspA"/>
</dbReference>
<dbReference type="Gene3D" id="3.40.50.12370">
    <property type="match status" value="1"/>
</dbReference>
<evidence type="ECO:0000313" key="4">
    <source>
        <dbReference type="Proteomes" id="UP000291097"/>
    </source>
</evidence>
<accession>A0A482YEY5</accession>
<name>A0A482YEY5_9EURY</name>
<dbReference type="PRINTS" id="PR01438">
    <property type="entry name" value="UNVRSLSTRESS"/>
</dbReference>
<dbReference type="OrthoDB" id="157328at2157"/>
<dbReference type="RefSeq" id="WP_130498990.1">
    <property type="nucleotide sequence ID" value="NZ_SHMP01000003.1"/>
</dbReference>
<dbReference type="EMBL" id="SHMP01000003">
    <property type="protein sequence ID" value="RZV11590.1"/>
    <property type="molecule type" value="Genomic_DNA"/>
</dbReference>
<reference evidence="3 4" key="1">
    <citation type="submission" date="2019-02" db="EMBL/GenBank/DDBJ databases">
        <title>Genomic Encyclopedia of Archaeal and Bacterial Type Strains, Phase II (KMG-II): from individual species to whole genera.</title>
        <authorList>
            <person name="Goeker M."/>
        </authorList>
    </citation>
    <scope>NUCLEOTIDE SEQUENCE [LARGE SCALE GENOMIC DNA]</scope>
    <source>
        <strain evidence="3 4">DSM 18328</strain>
    </source>
</reference>
<dbReference type="Pfam" id="PF00582">
    <property type="entry name" value="Usp"/>
    <property type="match status" value="1"/>
</dbReference>
<evidence type="ECO:0000259" key="2">
    <source>
        <dbReference type="Pfam" id="PF00582"/>
    </source>
</evidence>
<proteinExistence type="predicted"/>
<evidence type="ECO:0000256" key="1">
    <source>
        <dbReference type="SAM" id="MobiDB-lite"/>
    </source>
</evidence>
<feature type="region of interest" description="Disordered" evidence="1">
    <location>
        <begin position="224"/>
        <end position="245"/>
    </location>
</feature>
<dbReference type="Proteomes" id="UP000291097">
    <property type="component" value="Unassembled WGS sequence"/>
</dbReference>
<organism evidence="3 4">
    <name type="scientific">Natrinema hispanicum</name>
    <dbReference type="NCBI Taxonomy" id="392421"/>
    <lineage>
        <taxon>Archaea</taxon>
        <taxon>Methanobacteriati</taxon>
        <taxon>Methanobacteriota</taxon>
        <taxon>Stenosarchaea group</taxon>
        <taxon>Halobacteria</taxon>
        <taxon>Halobacteriales</taxon>
        <taxon>Natrialbaceae</taxon>
        <taxon>Natrinema</taxon>
    </lineage>
</organism>
<protein>
    <submittedName>
        <fullName evidence="3">Universal stress protein family protein</fullName>
    </submittedName>
</protein>
<dbReference type="InterPro" id="IPR006015">
    <property type="entry name" value="Universal_stress_UspA"/>
</dbReference>